<dbReference type="Pfam" id="PF12688">
    <property type="entry name" value="TPR_5"/>
    <property type="match status" value="1"/>
</dbReference>
<proteinExistence type="predicted"/>
<reference evidence="2 3" key="1">
    <citation type="submission" date="2019-02" db="EMBL/GenBank/DDBJ databases">
        <title>The draft genome of Kosakonia quasisacchari strain WCHKQ120001.</title>
        <authorList>
            <person name="Wang C."/>
            <person name="Feng Y."/>
            <person name="Zong Z."/>
        </authorList>
    </citation>
    <scope>NUCLEOTIDE SEQUENCE [LARGE SCALE GENOMIC DNA]</scope>
    <source>
        <strain evidence="2 3">WCHKQ120001</strain>
    </source>
</reference>
<keyword evidence="3" id="KW-1185">Reference proteome</keyword>
<evidence type="ECO:0000259" key="1">
    <source>
        <dbReference type="Pfam" id="PF12688"/>
    </source>
</evidence>
<dbReference type="Pfam" id="PF13174">
    <property type="entry name" value="TPR_6"/>
    <property type="match status" value="1"/>
</dbReference>
<dbReference type="InterPro" id="IPR011990">
    <property type="entry name" value="TPR-like_helical_dom_sf"/>
</dbReference>
<dbReference type="AlphaFoldDB" id="A0A4R0HYX8"/>
<protein>
    <submittedName>
        <fullName evidence="2">Tetratricopeptide repeat protein</fullName>
    </submittedName>
</protein>
<comment type="caution">
    <text evidence="2">The sequence shown here is derived from an EMBL/GenBank/DDBJ whole genome shotgun (WGS) entry which is preliminary data.</text>
</comment>
<sequence>MDSRLQAAIALRKQGQHDKSRQALQALTEEPALRAQALLNIAWSYDNEGKERDAEPHYLAALEAGLRGEDKFEAQFGLASTWRCLGKYAQAKTLFEEIMASWPQATEVRPFYALCLHNLGEHDSAIAVLLASIIQHPDARTEPYKAVLHHYAQHPHQRW</sequence>
<evidence type="ECO:0000313" key="3">
    <source>
        <dbReference type="Proteomes" id="UP000291793"/>
    </source>
</evidence>
<dbReference type="EMBL" id="SJOP01000001">
    <property type="protein sequence ID" value="TCC14872.1"/>
    <property type="molecule type" value="Genomic_DNA"/>
</dbReference>
<dbReference type="Gene3D" id="1.25.40.10">
    <property type="entry name" value="Tetratricopeptide repeat domain"/>
    <property type="match status" value="1"/>
</dbReference>
<dbReference type="OrthoDB" id="193829at2"/>
<dbReference type="InterPro" id="IPR041656">
    <property type="entry name" value="TPR_5"/>
</dbReference>
<dbReference type="RefSeq" id="WP_131406217.1">
    <property type="nucleotide sequence ID" value="NZ_SJOP01000001.1"/>
</dbReference>
<organism evidence="2 3">
    <name type="scientific">Kosakonia quasisacchari</name>
    <dbReference type="NCBI Taxonomy" id="2529380"/>
    <lineage>
        <taxon>Bacteria</taxon>
        <taxon>Pseudomonadati</taxon>
        <taxon>Pseudomonadota</taxon>
        <taxon>Gammaproteobacteria</taxon>
        <taxon>Enterobacterales</taxon>
        <taxon>Enterobacteriaceae</taxon>
        <taxon>Kosakonia</taxon>
    </lineage>
</organism>
<gene>
    <name evidence="2" type="ORF">E0L21_01025</name>
</gene>
<dbReference type="Proteomes" id="UP000291793">
    <property type="component" value="Unassembled WGS sequence"/>
</dbReference>
<dbReference type="InterPro" id="IPR019734">
    <property type="entry name" value="TPR_rpt"/>
</dbReference>
<dbReference type="SUPFAM" id="SSF48452">
    <property type="entry name" value="TPR-like"/>
    <property type="match status" value="1"/>
</dbReference>
<feature type="domain" description="Tetratrico peptide repeat group 5" evidence="1">
    <location>
        <begin position="36"/>
        <end position="137"/>
    </location>
</feature>
<accession>A0A4R0HYX8</accession>
<evidence type="ECO:0000313" key="2">
    <source>
        <dbReference type="EMBL" id="TCC14872.1"/>
    </source>
</evidence>
<name>A0A4R0HYX8_9ENTR</name>